<dbReference type="InterPro" id="IPR015915">
    <property type="entry name" value="Kelch-typ_b-propeller"/>
</dbReference>
<dbReference type="SUPFAM" id="SSF117281">
    <property type="entry name" value="Kelch motif"/>
    <property type="match status" value="1"/>
</dbReference>
<dbReference type="AlphaFoldDB" id="A0A1Y0I7H2"/>
<dbReference type="InterPro" id="IPR010671">
    <property type="entry name" value="Disaggr-rel_dom"/>
</dbReference>
<keyword evidence="2" id="KW-0732">Signal</keyword>
<dbReference type="Gene3D" id="2.60.40.10">
    <property type="entry name" value="Immunoglobulins"/>
    <property type="match status" value="2"/>
</dbReference>
<evidence type="ECO:0000256" key="1">
    <source>
        <dbReference type="SAM" id="MobiDB-lite"/>
    </source>
</evidence>
<feature type="region of interest" description="Disordered" evidence="1">
    <location>
        <begin position="870"/>
        <end position="897"/>
    </location>
</feature>
<name>A0A1Y0I7H2_9GAMM</name>
<evidence type="ECO:0000313" key="5">
    <source>
        <dbReference type="Proteomes" id="UP000196027"/>
    </source>
</evidence>
<dbReference type="PANTHER" id="PTHR40124">
    <property type="match status" value="1"/>
</dbReference>
<feature type="region of interest" description="Disordered" evidence="1">
    <location>
        <begin position="113"/>
        <end position="138"/>
    </location>
</feature>
<feature type="signal peptide" evidence="2">
    <location>
        <begin position="1"/>
        <end position="28"/>
    </location>
</feature>
<dbReference type="NCBIfam" id="NF033679">
    <property type="entry name" value="DNRLRE_dom"/>
    <property type="match status" value="1"/>
</dbReference>
<evidence type="ECO:0000256" key="2">
    <source>
        <dbReference type="SAM" id="SignalP"/>
    </source>
</evidence>
<dbReference type="RefSeq" id="WP_087461201.1">
    <property type="nucleotide sequence ID" value="NZ_CP021425.1"/>
</dbReference>
<reference evidence="4 5" key="1">
    <citation type="submission" date="2017-05" db="EMBL/GenBank/DDBJ databases">
        <title>Genomic insights into alkan degradation activity of Oleiphilus messinensis.</title>
        <authorList>
            <person name="Kozyavkin S.A."/>
            <person name="Slesarev A.I."/>
            <person name="Golyshin P.N."/>
            <person name="Korzhenkov A."/>
            <person name="Golyshina O.N."/>
            <person name="Toshchakov S.V."/>
        </authorList>
    </citation>
    <scope>NUCLEOTIDE SEQUENCE [LARGE SCALE GENOMIC DNA]</scope>
    <source>
        <strain evidence="4 5">ME102</strain>
    </source>
</reference>
<feature type="domain" description="Disaggregatase-related" evidence="3">
    <location>
        <begin position="1013"/>
        <end position="1162"/>
    </location>
</feature>
<organism evidence="4 5">
    <name type="scientific">Oleiphilus messinensis</name>
    <dbReference type="NCBI Taxonomy" id="141451"/>
    <lineage>
        <taxon>Bacteria</taxon>
        <taxon>Pseudomonadati</taxon>
        <taxon>Pseudomonadota</taxon>
        <taxon>Gammaproteobacteria</taxon>
        <taxon>Oceanospirillales</taxon>
        <taxon>Oleiphilaceae</taxon>
        <taxon>Oleiphilus</taxon>
    </lineage>
</organism>
<evidence type="ECO:0000313" key="4">
    <source>
        <dbReference type="EMBL" id="ARU56180.1"/>
    </source>
</evidence>
<dbReference type="Proteomes" id="UP000196027">
    <property type="component" value="Chromosome"/>
</dbReference>
<keyword evidence="5" id="KW-1185">Reference proteome</keyword>
<dbReference type="EMBL" id="CP021425">
    <property type="protein sequence ID" value="ARU56180.1"/>
    <property type="molecule type" value="Genomic_DNA"/>
</dbReference>
<dbReference type="Pfam" id="PF06848">
    <property type="entry name" value="Disaggr_repeat"/>
    <property type="match status" value="1"/>
</dbReference>
<accession>A0A1Y0I7H2</accession>
<gene>
    <name evidence="4" type="ORF">OLMES_2107</name>
</gene>
<dbReference type="SUPFAM" id="SSF49265">
    <property type="entry name" value="Fibronectin type III"/>
    <property type="match status" value="1"/>
</dbReference>
<evidence type="ECO:0000259" key="3">
    <source>
        <dbReference type="Pfam" id="PF06848"/>
    </source>
</evidence>
<protein>
    <recommendedName>
        <fullName evidence="3">Disaggregatase-related domain-containing protein</fullName>
    </recommendedName>
</protein>
<dbReference type="Gene3D" id="2.60.120.200">
    <property type="match status" value="1"/>
</dbReference>
<dbReference type="InterPro" id="IPR013783">
    <property type="entry name" value="Ig-like_fold"/>
</dbReference>
<dbReference type="InterPro" id="IPR036116">
    <property type="entry name" value="FN3_sf"/>
</dbReference>
<dbReference type="OrthoDB" id="6374704at2"/>
<sequence length="1166" mass="128972">MSKHVPHTFHIRKIITLIVALNAPLTFASGDSGFGWQELPDTNIKQVCPEDNFNGYEYTYSWYCRYVTLAWNSAVLDTDNDTMFIWGGGHNDYYGNEVYSINFRQLDTQRLTDPAKPADRDADPAENELFPYDGTQPNSRHTYDGMAYLQHEKKIWAFSGALASKKSGRDNITWIFDPEINRWSRDNSTGDIPQPVYGAVSGYDPVSQKVFLHDRTGFYEYSYSPAGGNYKKLLGNDSLGLGINAAINPDQRTMLVIGGGHQALYYLDGPNQGKRADIPAKGAAAIVDGWSPGLAYNSKTKRFYGWFGDGRLYEQDPETLEWRALAYKNGPGPQLSRGTFGRFVYSPSLDAFLVYNAFDQNAYTLRLYDGIDSIAPSAPQVTEISAPYPDSLRLSWAEATDNVGVAGYRVYRDGTLMSEQSETIYKEMNIQQTDSGYQVVAFDSAGNESNMTQVNIPAFQKPAPQLKHGDCDTEPQLDNRSDIVLCESWDDDNWWQEKGYLSDPIVNDPRDLKETHLENTAVVSEGCIQGNCLAVTMHKGQSGALSAYWPLINANIAPDNLFLRYYIKLGDQWDPNMCNSDGERVGAGGKFPGLADVRTWADPGGQCGNGGEKADGKRCWSARSLFRDCYSGDGTACSSKPAAATRFGTYLYHPNQFGATGDHAIWDNDDWGQFTGEGGSCSSESSNVFCGKADNGVFERGVWYLVEMQIKMNTPGKSDGELRGWINSQLSYEKTNMEFRSQGHDFLHNRLLWLNVYKGGVQGNCETANVYLDQLVLSLDNPVGSLEGATVFPPSLQLTADTLSVSQGDPISMQWQGENIDSCTATGIWEGSKTASGSESLYPAQSGYATLNCTGSGGTVIRQLEIIVDNQPVNPPSNEPTDPGLPDGSPSVSPPTNLQLVNDADGGLSITWNVSDDSAIEKYNVYLMGTLVKTLSENRFDANLPLYDTPLLYSVTAIDSEGNESQPSETLQVILPGDSNSGSNSLTLLPSADAMLSSSTYRNQGAKHTMDVSRGYANSVIKFPVEVIPPDRSIRMATLKLHSVEEYGTTYLRIFRTDSDWGENTVTREYANSSLKVKWQNLLGDWQDREGVTQGDQALAEAVLLDDDTPNQIEIDITEIVQQWQNQELNNYGLILNATRGTNYRFATKEHEDPNWWPKLEIEFAD</sequence>
<feature type="chain" id="PRO_5010997314" description="Disaggregatase-related domain-containing protein" evidence="2">
    <location>
        <begin position="29"/>
        <end position="1166"/>
    </location>
</feature>
<proteinExistence type="predicted"/>
<dbReference type="KEGG" id="ome:OLMES_2107"/>
<dbReference type="PANTHER" id="PTHR40124:SF1">
    <property type="entry name" value="DISAGGREGATASE RELATED REPEAT PROTEIN"/>
    <property type="match status" value="1"/>
</dbReference>